<name>A0A444YR49_ARAHY</name>
<evidence type="ECO:0000313" key="9">
    <source>
        <dbReference type="EMBL" id="RYR04440.1"/>
    </source>
</evidence>
<feature type="compositionally biased region" description="Polar residues" evidence="8">
    <location>
        <begin position="78"/>
        <end position="91"/>
    </location>
</feature>
<evidence type="ECO:0000256" key="8">
    <source>
        <dbReference type="SAM" id="MobiDB-lite"/>
    </source>
</evidence>
<evidence type="ECO:0000256" key="6">
    <source>
        <dbReference type="ARBA" id="ARBA00023180"/>
    </source>
</evidence>
<gene>
    <name evidence="9" type="ORF">Ahy_B06g084167</name>
</gene>
<dbReference type="Proteomes" id="UP000289738">
    <property type="component" value="Chromosome B06"/>
</dbReference>
<comment type="caution">
    <text evidence="9">The sequence shown here is derived from an EMBL/GenBank/DDBJ whole genome shotgun (WGS) entry which is preliminary data.</text>
</comment>
<accession>A0A444YR49</accession>
<evidence type="ECO:0000256" key="4">
    <source>
        <dbReference type="ARBA" id="ARBA00022729"/>
    </source>
</evidence>
<evidence type="ECO:0008006" key="11">
    <source>
        <dbReference type="Google" id="ProtNLM"/>
    </source>
</evidence>
<evidence type="ECO:0000313" key="10">
    <source>
        <dbReference type="Proteomes" id="UP000289738"/>
    </source>
</evidence>
<dbReference type="InterPro" id="IPR039617">
    <property type="entry name" value="CLAVATA3-CLE"/>
</dbReference>
<proteinExistence type="inferred from homology"/>
<comment type="subcellular location">
    <subcellularLocation>
        <location evidence="1">Secreted</location>
        <location evidence="1">Extracellular space</location>
    </subcellularLocation>
</comment>
<keyword evidence="10" id="KW-1185">Reference proteome</keyword>
<evidence type="ECO:0000256" key="5">
    <source>
        <dbReference type="ARBA" id="ARBA00022782"/>
    </source>
</evidence>
<reference evidence="9 10" key="1">
    <citation type="submission" date="2019-01" db="EMBL/GenBank/DDBJ databases">
        <title>Sequencing of cultivated peanut Arachis hypogaea provides insights into genome evolution and oil improvement.</title>
        <authorList>
            <person name="Chen X."/>
        </authorList>
    </citation>
    <scope>NUCLEOTIDE SEQUENCE [LARGE SCALE GENOMIC DNA]</scope>
    <source>
        <strain evidence="10">cv. Fuhuasheng</strain>
        <tissue evidence="9">Leaves</tissue>
    </source>
</reference>
<keyword evidence="7" id="KW-0379">Hydroxylation</keyword>
<evidence type="ECO:0000256" key="2">
    <source>
        <dbReference type="ARBA" id="ARBA00005416"/>
    </source>
</evidence>
<sequence length="531" mass="59929">MGVSLLVSLNDSGLSTASPNGNHESSLQTNDDVHHVARKVSNDPNLLSHYNKQTESLYHIQRESPDGPDPRHHGGFIQSKNVDQKVSNDPNLLSHYNKQTESLYHIQRESSDGPDPRHHGGFIQSKNVDQKILNDPNSVSDYYKQTESLYHIQRESPAGPDPRHHGGFIQSKNVDKKILNDLNPGSHYYKQTESLYHIQRESPDGPDPRHHVAATTTITFTTTRATLAASSSSIPTIIFATTTSVPGIAATAQCLPQQHEEDNDVQIVTPPPLVVSVAQFYNNDGTLRASNLDVETIELWQSQIFLPLRVTGILHSFLGSLSTQEQIDSISSFFPSPREDLFIFYKNIKASYFANQVFRTALPKESSSLFLIWMSRLAPTYKSVWKSVGITSAIKLATFDLSYSAPLLGASLYFWCPTTNNFYFSYGMMSPTLIEMYALTGMLPDEECVSWSTEYPDDIFDINFDSTTMSGFIQNNMGFDDDSITDSEHTTILSKKTKGEHTKQIVKFEKYYKVKWHFRRVWYVFNEALEV</sequence>
<keyword evidence="5" id="KW-0221">Differentiation</keyword>
<comment type="similarity">
    <text evidence="2">Belongs to the CLV3/ESR signal peptide family.</text>
</comment>
<evidence type="ECO:0000256" key="7">
    <source>
        <dbReference type="ARBA" id="ARBA00023278"/>
    </source>
</evidence>
<evidence type="ECO:0000256" key="1">
    <source>
        <dbReference type="ARBA" id="ARBA00004239"/>
    </source>
</evidence>
<keyword evidence="3" id="KW-0964">Secreted</keyword>
<keyword evidence="6" id="KW-0325">Glycoprotein</keyword>
<dbReference type="PANTHER" id="PTHR36016:SF9">
    <property type="entry name" value="PROTEIN, PUTATIVE-RELATED"/>
    <property type="match status" value="1"/>
</dbReference>
<organism evidence="9 10">
    <name type="scientific">Arachis hypogaea</name>
    <name type="common">Peanut</name>
    <dbReference type="NCBI Taxonomy" id="3818"/>
    <lineage>
        <taxon>Eukaryota</taxon>
        <taxon>Viridiplantae</taxon>
        <taxon>Streptophyta</taxon>
        <taxon>Embryophyta</taxon>
        <taxon>Tracheophyta</taxon>
        <taxon>Spermatophyta</taxon>
        <taxon>Magnoliopsida</taxon>
        <taxon>eudicotyledons</taxon>
        <taxon>Gunneridae</taxon>
        <taxon>Pentapetalae</taxon>
        <taxon>rosids</taxon>
        <taxon>fabids</taxon>
        <taxon>Fabales</taxon>
        <taxon>Fabaceae</taxon>
        <taxon>Papilionoideae</taxon>
        <taxon>50 kb inversion clade</taxon>
        <taxon>dalbergioids sensu lato</taxon>
        <taxon>Dalbergieae</taxon>
        <taxon>Pterocarpus clade</taxon>
        <taxon>Arachis</taxon>
    </lineage>
</organism>
<protein>
    <recommendedName>
        <fullName evidence="11">Aminotransferase-like plant mobile domain-containing protein</fullName>
    </recommendedName>
</protein>
<feature type="compositionally biased region" description="Basic and acidic residues" evidence="8">
    <location>
        <begin position="61"/>
        <end position="72"/>
    </location>
</feature>
<evidence type="ECO:0000256" key="3">
    <source>
        <dbReference type="ARBA" id="ARBA00022525"/>
    </source>
</evidence>
<feature type="region of interest" description="Disordered" evidence="8">
    <location>
        <begin position="61"/>
        <end position="91"/>
    </location>
</feature>
<dbReference type="EMBL" id="SDMP01000016">
    <property type="protein sequence ID" value="RYR04440.1"/>
    <property type="molecule type" value="Genomic_DNA"/>
</dbReference>
<dbReference type="PANTHER" id="PTHR36016">
    <property type="entry name" value="CLAVATA3/ESR (CLE)-RELATED PROTEIN 7"/>
    <property type="match status" value="1"/>
</dbReference>
<dbReference type="GO" id="GO:0030154">
    <property type="term" value="P:cell differentiation"/>
    <property type="evidence" value="ECO:0007669"/>
    <property type="project" value="UniProtKB-KW"/>
</dbReference>
<dbReference type="AlphaFoldDB" id="A0A444YR49"/>
<keyword evidence="4" id="KW-0732">Signal</keyword>
<dbReference type="GO" id="GO:0005576">
    <property type="term" value="C:extracellular region"/>
    <property type="evidence" value="ECO:0007669"/>
    <property type="project" value="UniProtKB-SubCell"/>
</dbReference>